<dbReference type="InterPro" id="IPR009014">
    <property type="entry name" value="Transketo_C/PFOR_II"/>
</dbReference>
<dbReference type="Pfam" id="PF17147">
    <property type="entry name" value="PFOR_II"/>
    <property type="match status" value="1"/>
</dbReference>
<dbReference type="InterPro" id="IPR033412">
    <property type="entry name" value="PFOR_II"/>
</dbReference>
<protein>
    <submittedName>
        <fullName evidence="2">Pyruvate:ferredoxin oxidoreductase and related 2-oxoacid:ferredoxin oxidoreductases, alpha subunit</fullName>
    </submittedName>
</protein>
<organism evidence="2">
    <name type="scientific">uncultured actinobacterium HF0500_35G12</name>
    <dbReference type="NCBI Taxonomy" id="723604"/>
    <lineage>
        <taxon>Bacteria</taxon>
        <taxon>Bacillati</taxon>
        <taxon>Actinomycetota</taxon>
        <taxon>Actinomycetes</taxon>
        <taxon>marine Actinobacteria clade</taxon>
        <taxon>environmental samples</taxon>
    </lineage>
</organism>
<reference evidence="2" key="1">
    <citation type="submission" date="2010-01" db="EMBL/GenBank/DDBJ databases">
        <title>Genome fragments of uncultured bacteria from the North Pacific subtropical Gyre.</title>
        <authorList>
            <person name="Pham V.D."/>
            <person name="Delong E.F."/>
        </authorList>
    </citation>
    <scope>NUCLEOTIDE SEQUENCE</scope>
</reference>
<dbReference type="PANTHER" id="PTHR32154:SF20">
    <property type="entry name" value="2-OXOGLUTARATE OXIDOREDUCTASE SUBUNIT KORA"/>
    <property type="match status" value="1"/>
</dbReference>
<name>E7C674_9ACTN</name>
<dbReference type="AlphaFoldDB" id="E7C674"/>
<dbReference type="PANTHER" id="PTHR32154">
    <property type="entry name" value="PYRUVATE-FLAVODOXIN OXIDOREDUCTASE-RELATED"/>
    <property type="match status" value="1"/>
</dbReference>
<dbReference type="GO" id="GO:0006979">
    <property type="term" value="P:response to oxidative stress"/>
    <property type="evidence" value="ECO:0007669"/>
    <property type="project" value="TreeGrafter"/>
</dbReference>
<keyword evidence="2" id="KW-0670">Pyruvate</keyword>
<dbReference type="Gene3D" id="3.40.50.920">
    <property type="match status" value="1"/>
</dbReference>
<evidence type="ECO:0000313" key="2">
    <source>
        <dbReference type="EMBL" id="ADI22948.1"/>
    </source>
</evidence>
<dbReference type="EMBL" id="GU568001">
    <property type="protein sequence ID" value="ADI22948.1"/>
    <property type="molecule type" value="Genomic_DNA"/>
</dbReference>
<dbReference type="SUPFAM" id="SSF52922">
    <property type="entry name" value="TK C-terminal domain-like"/>
    <property type="match status" value="1"/>
</dbReference>
<sequence>MVDLRKARVQRVEVPDAEVAGVEDPDLLMVGWGSTWGAITGAVGRACRAGHRVGHVHLRHLNPLPANLGDLLGRVEKVLVPEMNLGQLSQILRAEYLVDARTVSKVTGQPFTAAELDGIIREALDD</sequence>
<dbReference type="InterPro" id="IPR050722">
    <property type="entry name" value="Pyruvate:ferred/Flavod_OxRd"/>
</dbReference>
<feature type="domain" description="Pyruvate:ferredoxin oxidoreductase core" evidence="1">
    <location>
        <begin position="26"/>
        <end position="109"/>
    </location>
</feature>
<accession>E7C674</accession>
<evidence type="ECO:0000259" key="1">
    <source>
        <dbReference type="Pfam" id="PF17147"/>
    </source>
</evidence>
<proteinExistence type="predicted"/>